<feature type="transmembrane region" description="Helical" evidence="2">
    <location>
        <begin position="177"/>
        <end position="200"/>
    </location>
</feature>
<keyword evidence="4" id="KW-0378">Hydrolase</keyword>
<dbReference type="Proteomes" id="UP000199165">
    <property type="component" value="Unassembled WGS sequence"/>
</dbReference>
<feature type="domain" description="Acyltransferase 3" evidence="3">
    <location>
        <begin position="21"/>
        <end position="360"/>
    </location>
</feature>
<feature type="transmembrane region" description="Helical" evidence="2">
    <location>
        <begin position="101"/>
        <end position="120"/>
    </location>
</feature>
<evidence type="ECO:0000313" key="5">
    <source>
        <dbReference type="Proteomes" id="UP000199165"/>
    </source>
</evidence>
<feature type="transmembrane region" description="Helical" evidence="2">
    <location>
        <begin position="21"/>
        <end position="40"/>
    </location>
</feature>
<dbReference type="InterPro" id="IPR050879">
    <property type="entry name" value="Acyltransferase_3"/>
</dbReference>
<keyword evidence="2" id="KW-0812">Transmembrane</keyword>
<keyword evidence="5" id="KW-1185">Reference proteome</keyword>
<feature type="transmembrane region" description="Helical" evidence="2">
    <location>
        <begin position="306"/>
        <end position="325"/>
    </location>
</feature>
<dbReference type="AlphaFoldDB" id="A0A1I6YGL3"/>
<dbReference type="Pfam" id="PF01757">
    <property type="entry name" value="Acyl_transf_3"/>
    <property type="match status" value="1"/>
</dbReference>
<evidence type="ECO:0000256" key="2">
    <source>
        <dbReference type="SAM" id="Phobius"/>
    </source>
</evidence>
<evidence type="ECO:0000313" key="4">
    <source>
        <dbReference type="EMBL" id="SFT49447.1"/>
    </source>
</evidence>
<feature type="region of interest" description="Disordered" evidence="1">
    <location>
        <begin position="370"/>
        <end position="418"/>
    </location>
</feature>
<feature type="transmembrane region" description="Helical" evidence="2">
    <location>
        <begin position="345"/>
        <end position="363"/>
    </location>
</feature>
<dbReference type="InterPro" id="IPR002656">
    <property type="entry name" value="Acyl_transf_3_dom"/>
</dbReference>
<organism evidence="4 5">
    <name type="scientific">Actinopolyspora righensis</name>
    <dbReference type="NCBI Taxonomy" id="995060"/>
    <lineage>
        <taxon>Bacteria</taxon>
        <taxon>Bacillati</taxon>
        <taxon>Actinomycetota</taxon>
        <taxon>Actinomycetes</taxon>
        <taxon>Actinopolysporales</taxon>
        <taxon>Actinopolysporaceae</taxon>
        <taxon>Actinopolyspora</taxon>
        <taxon>Actinopolyspora alba group</taxon>
    </lineage>
</organism>
<reference evidence="5" key="1">
    <citation type="submission" date="2016-10" db="EMBL/GenBank/DDBJ databases">
        <authorList>
            <person name="Varghese N."/>
            <person name="Submissions S."/>
        </authorList>
    </citation>
    <scope>NUCLEOTIDE SEQUENCE [LARGE SCALE GENOMIC DNA]</scope>
    <source>
        <strain evidence="5">DSM 45501</strain>
    </source>
</reference>
<dbReference type="GO" id="GO:0016747">
    <property type="term" value="F:acyltransferase activity, transferring groups other than amino-acyl groups"/>
    <property type="evidence" value="ECO:0007669"/>
    <property type="project" value="InterPro"/>
</dbReference>
<name>A0A1I6YGL3_9ACTN</name>
<dbReference type="GO" id="GO:0016020">
    <property type="term" value="C:membrane"/>
    <property type="evidence" value="ECO:0007669"/>
    <property type="project" value="TreeGrafter"/>
</dbReference>
<accession>A0A1I6YGL3</accession>
<keyword evidence="2" id="KW-1133">Transmembrane helix</keyword>
<keyword evidence="4" id="KW-0808">Transferase</keyword>
<feature type="transmembrane region" description="Helical" evidence="2">
    <location>
        <begin position="274"/>
        <end position="294"/>
    </location>
</feature>
<feature type="transmembrane region" description="Helical" evidence="2">
    <location>
        <begin position="60"/>
        <end position="80"/>
    </location>
</feature>
<dbReference type="GO" id="GO:0016787">
    <property type="term" value="F:hydrolase activity"/>
    <property type="evidence" value="ECO:0007669"/>
    <property type="project" value="UniProtKB-KW"/>
</dbReference>
<evidence type="ECO:0000256" key="1">
    <source>
        <dbReference type="SAM" id="MobiDB-lite"/>
    </source>
</evidence>
<dbReference type="PANTHER" id="PTHR23028">
    <property type="entry name" value="ACETYLTRANSFERASE"/>
    <property type="match status" value="1"/>
</dbReference>
<feature type="transmembrane region" description="Helical" evidence="2">
    <location>
        <begin position="151"/>
        <end position="170"/>
    </location>
</feature>
<dbReference type="EMBL" id="FPAT01000002">
    <property type="protein sequence ID" value="SFT49447.1"/>
    <property type="molecule type" value="Genomic_DNA"/>
</dbReference>
<sequence>MTVVEEKAKSEADRRRSRLPSLTGMRFLAALAVFGFHSSLQIPANSVFAHDGVADTYQKIMSQAGAAGVTFFFVLSGFVMTWSYKPHDRNVDFWRRRLVKIYPNHVVTWAVALLLFAAVYTHPYQAVANLFLVQAWIPEYDTYLSVNPPSWSLSTEVAFYLLFPLVFAVARKIREQYLWWFVWLTVALVAITALVAYVLLPEHPRPPDGLPISTYQYWVNYVFPPLRLFDFFLGILLARIVLAGRWVRLGIGPLVLALLGCYTVSLFVPYLYGMRAVCIVPLALLIPAIATSDVRGERSFLRGRTMVWLGEISFAFYLVHAIVLVTGRELLGDSYFGTPLATGVLLLYLVLSILLAWALYEFVEKPTTKHWSKPKKKGSGKRNSAAAESLGAGGSRNERAVDSAVGENESRSSATADR</sequence>
<proteinExistence type="predicted"/>
<feature type="transmembrane region" description="Helical" evidence="2">
    <location>
        <begin position="220"/>
        <end position="242"/>
    </location>
</feature>
<keyword evidence="2" id="KW-0472">Membrane</keyword>
<evidence type="ECO:0000259" key="3">
    <source>
        <dbReference type="Pfam" id="PF01757"/>
    </source>
</evidence>
<dbReference type="STRING" id="995060.SAMN04487904_102510"/>
<feature type="compositionally biased region" description="Basic residues" evidence="1">
    <location>
        <begin position="370"/>
        <end position="380"/>
    </location>
</feature>
<feature type="transmembrane region" description="Helical" evidence="2">
    <location>
        <begin position="249"/>
        <end position="268"/>
    </location>
</feature>
<dbReference type="GO" id="GO:0009103">
    <property type="term" value="P:lipopolysaccharide biosynthetic process"/>
    <property type="evidence" value="ECO:0007669"/>
    <property type="project" value="TreeGrafter"/>
</dbReference>
<keyword evidence="4" id="KW-0012">Acyltransferase</keyword>
<gene>
    <name evidence="4" type="ORF">SAMN04487904_102510</name>
</gene>
<protein>
    <submittedName>
        <fullName evidence="4">Peptidoglycan/LPS O-acetylase OafA/YrhL, contains acyltransferase and SGNH-hydrolase domains</fullName>
    </submittedName>
</protein>
<dbReference type="PANTHER" id="PTHR23028:SF53">
    <property type="entry name" value="ACYL_TRANSF_3 DOMAIN-CONTAINING PROTEIN"/>
    <property type="match status" value="1"/>
</dbReference>